<dbReference type="SUPFAM" id="SSF48371">
    <property type="entry name" value="ARM repeat"/>
    <property type="match status" value="1"/>
</dbReference>
<dbReference type="InterPro" id="IPR044123">
    <property type="entry name" value="W2_eIF2B_epsilon"/>
</dbReference>
<feature type="domain" description="W2" evidence="10">
    <location>
        <begin position="518"/>
        <end position="664"/>
    </location>
</feature>
<dbReference type="PROSITE" id="PS51363">
    <property type="entry name" value="W2"/>
    <property type="match status" value="1"/>
</dbReference>
<dbReference type="InterPro" id="IPR016024">
    <property type="entry name" value="ARM-type_fold"/>
</dbReference>
<dbReference type="CDD" id="cd11558">
    <property type="entry name" value="W2_eIF2B_epsilon"/>
    <property type="match status" value="1"/>
</dbReference>
<keyword evidence="5" id="KW-0648">Protein biosynthesis</keyword>
<dbReference type="InterPro" id="IPR003307">
    <property type="entry name" value="W2_domain"/>
</dbReference>
<evidence type="ECO:0000313" key="12">
    <source>
        <dbReference type="WBParaSite" id="sdigi.contig776.g9734.t1"/>
    </source>
</evidence>
<reference evidence="12" key="1">
    <citation type="submission" date="2022-11" db="UniProtKB">
        <authorList>
            <consortium name="WormBaseParasite"/>
        </authorList>
    </citation>
    <scope>IDENTIFICATION</scope>
</reference>
<evidence type="ECO:0000259" key="10">
    <source>
        <dbReference type="PROSITE" id="PS51363"/>
    </source>
</evidence>
<dbReference type="WBParaSite" id="sdigi.contig776.g9734.t1">
    <property type="protein sequence ID" value="sdigi.contig776.g9734.t1"/>
    <property type="gene ID" value="sdigi.contig776.g9734"/>
</dbReference>
<dbReference type="InterPro" id="IPR029044">
    <property type="entry name" value="Nucleotide-diphossugar_trans"/>
</dbReference>
<comment type="subunit">
    <text evidence="8">Component of the translation initiation factor 2B (eIF2B) complex which is a heterodecamer of two sets of five different subunits: alpha, beta, gamma, delta and epsilon. Subunits alpha, beta and delta comprise a regulatory subcomplex and subunits epsilon and gamma comprise a catalytic subcomplex. Within the complex, the hexameric regulatory complex resides at the center, with the two heterodimeric catalytic subcomplexes bound on opposite sides.</text>
</comment>
<sequence>MGHHNFKFWRKKNIVREHLCEWIEEGMAQIIFVVIRGNSGGGMKRQERKGEVGEKKEEPFKVLIVADTFEARFLPITLHSSISCLRIANIEILHYVLEWISRTEFRDVVIALSSHSERFVQQIIDYWRVLFNSLVVVLCQNCMSIGDAIREVHSRSVLKSDFLLLTSPMTVAATDFSTLFSCFKERRKDKNNTMLLVYVEWKDECPVIAYEKKSGKLIFYHQKDNASHLDIEKGVFTSDSIVCNNLRDTGIAFCSLNVLSQFSDNFDFKNKEDVIREILVNEEILYQKISVFVLPKQILAFCTHDYADLLRMNNLILQRFFFPIVPDNISYSTYICRKNNIYIPSDSLDHNYQTKRRLPIIFDGVNVLLGRNCVIGSNVLLKNASVGPGTSVGDSCEISNCIIGKNVSIGPNSRLSECYIANDVVIGSNVVLHPRCILSAKVKIPNDREVPSESVITVECYEDDDEQFECTRSEYGYEWKMVNGSSFWFASSLKLRPSTASATPKDINSPRETEEAVGEKEMDSVDRFYEEVKESMDRIAEQKKCDDQLIKNLILEINSSKLAYNIAMEDVARNLARKWRLLFSNYYKPAKSQIQALVAIEEYLSSKPNFKALAAKVIHFFYEEDIFEEDSILEWYETVHEDSPIKTLVRPIIDWLLEAAEESD</sequence>
<dbReference type="GO" id="GO:0005851">
    <property type="term" value="C:eukaryotic translation initiation factor 2B complex"/>
    <property type="evidence" value="ECO:0007669"/>
    <property type="project" value="TreeGrafter"/>
</dbReference>
<dbReference type="InterPro" id="IPR056764">
    <property type="entry name" value="LbH_EIF2B3/5"/>
</dbReference>
<evidence type="ECO:0000256" key="6">
    <source>
        <dbReference type="ARBA" id="ARBA00044144"/>
    </source>
</evidence>
<evidence type="ECO:0000256" key="8">
    <source>
        <dbReference type="ARBA" id="ARBA00046432"/>
    </source>
</evidence>
<comment type="subcellular location">
    <subcellularLocation>
        <location evidence="1">Cytoplasm</location>
        <location evidence="1">Cytosol</location>
    </subcellularLocation>
</comment>
<dbReference type="Gene3D" id="2.160.10.10">
    <property type="entry name" value="Hexapeptide repeat proteins"/>
    <property type="match status" value="1"/>
</dbReference>
<dbReference type="InterPro" id="IPR011004">
    <property type="entry name" value="Trimer_LpxA-like_sf"/>
</dbReference>
<feature type="compositionally biased region" description="Basic and acidic residues" evidence="9">
    <location>
        <begin position="508"/>
        <end position="520"/>
    </location>
</feature>
<keyword evidence="3" id="KW-0963">Cytoplasm</keyword>
<evidence type="ECO:0000256" key="5">
    <source>
        <dbReference type="ARBA" id="ARBA00022917"/>
    </source>
</evidence>
<dbReference type="InterPro" id="IPR051956">
    <property type="entry name" value="eIF2B_epsilon"/>
</dbReference>
<protein>
    <recommendedName>
        <fullName evidence="6">Translation initiation factor eIF2B subunit epsilon</fullName>
    </recommendedName>
    <alternativeName>
        <fullName evidence="7">eIF2B GDP-GTP exchange factor subunit epsilon</fullName>
    </alternativeName>
</protein>
<dbReference type="SUPFAM" id="SSF51161">
    <property type="entry name" value="Trimeric LpxA-like enzymes"/>
    <property type="match status" value="1"/>
</dbReference>
<evidence type="ECO:0000256" key="1">
    <source>
        <dbReference type="ARBA" id="ARBA00004514"/>
    </source>
</evidence>
<evidence type="ECO:0000256" key="2">
    <source>
        <dbReference type="ARBA" id="ARBA00007878"/>
    </source>
</evidence>
<dbReference type="GO" id="GO:0031369">
    <property type="term" value="F:translation initiation factor binding"/>
    <property type="evidence" value="ECO:0007669"/>
    <property type="project" value="InterPro"/>
</dbReference>
<dbReference type="Gene3D" id="1.25.40.180">
    <property type="match status" value="1"/>
</dbReference>
<keyword evidence="11" id="KW-1185">Reference proteome</keyword>
<dbReference type="PANTHER" id="PTHR45887:SF1">
    <property type="entry name" value="TRANSLATION INITIATION FACTOR EIF-2B SUBUNIT EPSILON"/>
    <property type="match status" value="1"/>
</dbReference>
<feature type="region of interest" description="Disordered" evidence="9">
    <location>
        <begin position="499"/>
        <end position="520"/>
    </location>
</feature>
<evidence type="ECO:0000256" key="3">
    <source>
        <dbReference type="ARBA" id="ARBA00022490"/>
    </source>
</evidence>
<dbReference type="Pfam" id="PF25084">
    <property type="entry name" value="LbH_EIF2B"/>
    <property type="match status" value="1"/>
</dbReference>
<evidence type="ECO:0000256" key="9">
    <source>
        <dbReference type="SAM" id="MobiDB-lite"/>
    </source>
</evidence>
<evidence type="ECO:0000313" key="11">
    <source>
        <dbReference type="Proteomes" id="UP000887581"/>
    </source>
</evidence>
<accession>A0A915Q791</accession>
<dbReference type="GO" id="GO:0003743">
    <property type="term" value="F:translation initiation factor activity"/>
    <property type="evidence" value="ECO:0007669"/>
    <property type="project" value="TreeGrafter"/>
</dbReference>
<evidence type="ECO:0000256" key="4">
    <source>
        <dbReference type="ARBA" id="ARBA00022540"/>
    </source>
</evidence>
<proteinExistence type="inferred from homology"/>
<name>A0A915Q791_9BILA</name>
<evidence type="ECO:0000256" key="7">
    <source>
        <dbReference type="ARBA" id="ARBA00044345"/>
    </source>
</evidence>
<keyword evidence="4" id="KW-0396">Initiation factor</keyword>
<comment type="similarity">
    <text evidence="2">Belongs to the eIF-2B gamma/epsilon subunits family.</text>
</comment>
<dbReference type="SMART" id="SM00515">
    <property type="entry name" value="eIF5C"/>
    <property type="match status" value="1"/>
</dbReference>
<dbReference type="Pfam" id="PF02020">
    <property type="entry name" value="W2"/>
    <property type="match status" value="1"/>
</dbReference>
<dbReference type="AlphaFoldDB" id="A0A915Q791"/>
<dbReference type="PANTHER" id="PTHR45887">
    <property type="entry name" value="TRANSLATION INITIATION FACTOR EIF-2B SUBUNIT EPSILON"/>
    <property type="match status" value="1"/>
</dbReference>
<dbReference type="Gene3D" id="3.90.550.10">
    <property type="entry name" value="Spore Coat Polysaccharide Biosynthesis Protein SpsA, Chain A"/>
    <property type="match status" value="1"/>
</dbReference>
<organism evidence="11 12">
    <name type="scientific">Setaria digitata</name>
    <dbReference type="NCBI Taxonomy" id="48799"/>
    <lineage>
        <taxon>Eukaryota</taxon>
        <taxon>Metazoa</taxon>
        <taxon>Ecdysozoa</taxon>
        <taxon>Nematoda</taxon>
        <taxon>Chromadorea</taxon>
        <taxon>Rhabditida</taxon>
        <taxon>Spirurina</taxon>
        <taxon>Spiruromorpha</taxon>
        <taxon>Filarioidea</taxon>
        <taxon>Setariidae</taxon>
        <taxon>Setaria</taxon>
    </lineage>
</organism>
<dbReference type="SUPFAM" id="SSF53448">
    <property type="entry name" value="Nucleotide-diphospho-sugar transferases"/>
    <property type="match status" value="1"/>
</dbReference>
<dbReference type="GO" id="GO:0005085">
    <property type="term" value="F:guanyl-nucleotide exchange factor activity"/>
    <property type="evidence" value="ECO:0007669"/>
    <property type="project" value="InterPro"/>
</dbReference>
<dbReference type="Proteomes" id="UP000887581">
    <property type="component" value="Unplaced"/>
</dbReference>